<keyword evidence="5" id="KW-1185">Reference proteome</keyword>
<protein>
    <submittedName>
        <fullName evidence="4">ROK family transcriptional regulator</fullName>
    </submittedName>
</protein>
<sequence length="374" mass="41397">MIGAKVENQPMKQMNKIKIFRFICHNTDVTKQSIAYHLGMSMPTVLQNIKALVADGLVEEQKTLASTGGRRARTVSVVRDARFAVGVEITARHLETALLDLGGFITASERVSLAYQDSPEYYRAFGEHIASFIQKQAIPTDRLLGVGISLPGNVDTARDLITQSRVLRIANVSLQKFRRHLPYETIFCNDANAAGLAEQKYIQKDAVFLSLAETVGGAVFFDRQLYMGEQYKSGEIGHMILVPDGKECYCGKSGCMDAYCSSRVLSSLAEGSLERFFQKLSQGDPACTAGWETYLRYLAISVTNLRMAFDCPIILGGYVGAYLSPYLSRFQELASLYNTFDRDSDYLSVCHAPDHAYALGAGLQFIEGFYDSIP</sequence>
<reference evidence="4" key="1">
    <citation type="submission" date="2020-08" db="EMBL/GenBank/DDBJ databases">
        <title>Genome public.</title>
        <authorList>
            <person name="Liu C."/>
            <person name="Sun Q."/>
        </authorList>
    </citation>
    <scope>NUCLEOTIDE SEQUENCE</scope>
    <source>
        <strain evidence="4">NSJ-15</strain>
    </source>
</reference>
<dbReference type="InterPro" id="IPR043129">
    <property type="entry name" value="ATPase_NBD"/>
</dbReference>
<dbReference type="Gene3D" id="3.30.420.40">
    <property type="match status" value="2"/>
</dbReference>
<dbReference type="PANTHER" id="PTHR18964:SF149">
    <property type="entry name" value="BIFUNCTIONAL UDP-N-ACETYLGLUCOSAMINE 2-EPIMERASE_N-ACETYLMANNOSAMINE KINASE"/>
    <property type="match status" value="1"/>
</dbReference>
<dbReference type="AlphaFoldDB" id="A0A8J6PH60"/>
<organism evidence="4 5">
    <name type="scientific">Massiliimalia timonensis</name>
    <dbReference type="NCBI Taxonomy" id="1987501"/>
    <lineage>
        <taxon>Bacteria</taxon>
        <taxon>Bacillati</taxon>
        <taxon>Bacillota</taxon>
        <taxon>Clostridia</taxon>
        <taxon>Eubacteriales</taxon>
        <taxon>Oscillospiraceae</taxon>
        <taxon>Massiliimalia</taxon>
    </lineage>
</organism>
<comment type="similarity">
    <text evidence="2">Belongs to the ROK (NagC/XylR) family.</text>
</comment>
<name>A0A8J6PH60_9FIRM</name>
<dbReference type="Gene3D" id="1.10.10.10">
    <property type="entry name" value="Winged helix-like DNA-binding domain superfamily/Winged helix DNA-binding domain"/>
    <property type="match status" value="1"/>
</dbReference>
<keyword evidence="3" id="KW-0119">Carbohydrate metabolism</keyword>
<dbReference type="OrthoDB" id="9796533at2"/>
<dbReference type="InterPro" id="IPR000600">
    <property type="entry name" value="ROK"/>
</dbReference>
<dbReference type="Proteomes" id="UP000632659">
    <property type="component" value="Unassembled WGS sequence"/>
</dbReference>
<dbReference type="RefSeq" id="WP_093987625.1">
    <property type="nucleotide sequence ID" value="NZ_FYDD01000002.1"/>
</dbReference>
<dbReference type="InterPro" id="IPR036388">
    <property type="entry name" value="WH-like_DNA-bd_sf"/>
</dbReference>
<gene>
    <name evidence="4" type="ORF">H8702_13120</name>
</gene>
<evidence type="ECO:0000313" key="5">
    <source>
        <dbReference type="Proteomes" id="UP000632659"/>
    </source>
</evidence>
<evidence type="ECO:0000256" key="3">
    <source>
        <dbReference type="ARBA" id="ARBA00022629"/>
    </source>
</evidence>
<accession>A0A8J6PH60</accession>
<evidence type="ECO:0000313" key="4">
    <source>
        <dbReference type="EMBL" id="MBC8612032.1"/>
    </source>
</evidence>
<keyword evidence="3" id="KW-0859">Xylose metabolism</keyword>
<dbReference type="PANTHER" id="PTHR18964">
    <property type="entry name" value="ROK (REPRESSOR, ORF, KINASE) FAMILY"/>
    <property type="match status" value="1"/>
</dbReference>
<comment type="caution">
    <text evidence="4">The sequence shown here is derived from an EMBL/GenBank/DDBJ whole genome shotgun (WGS) entry which is preliminary data.</text>
</comment>
<dbReference type="SUPFAM" id="SSF53067">
    <property type="entry name" value="Actin-like ATPase domain"/>
    <property type="match status" value="1"/>
</dbReference>
<dbReference type="GO" id="GO:0042732">
    <property type="term" value="P:D-xylose metabolic process"/>
    <property type="evidence" value="ECO:0007669"/>
    <property type="project" value="UniProtKB-KW"/>
</dbReference>
<evidence type="ECO:0000256" key="1">
    <source>
        <dbReference type="ARBA" id="ARBA00002486"/>
    </source>
</evidence>
<evidence type="ECO:0000256" key="2">
    <source>
        <dbReference type="ARBA" id="ARBA00006479"/>
    </source>
</evidence>
<dbReference type="InterPro" id="IPR036390">
    <property type="entry name" value="WH_DNA-bd_sf"/>
</dbReference>
<proteinExistence type="inferred from homology"/>
<dbReference type="Pfam" id="PF00480">
    <property type="entry name" value="ROK"/>
    <property type="match status" value="1"/>
</dbReference>
<comment type="function">
    <text evidence="1">Transcriptional repressor of xylose-utilizing enzymes.</text>
</comment>
<dbReference type="SUPFAM" id="SSF46785">
    <property type="entry name" value="Winged helix' DNA-binding domain"/>
    <property type="match status" value="1"/>
</dbReference>
<dbReference type="EMBL" id="JACRTL010000010">
    <property type="protein sequence ID" value="MBC8612032.1"/>
    <property type="molecule type" value="Genomic_DNA"/>
</dbReference>